<dbReference type="InterPro" id="IPR011989">
    <property type="entry name" value="ARM-like"/>
</dbReference>
<dbReference type="Proteomes" id="UP000179807">
    <property type="component" value="Unassembled WGS sequence"/>
</dbReference>
<name>A0A1J4JFQ5_9EUKA</name>
<dbReference type="RefSeq" id="XP_068350256.1">
    <property type="nucleotide sequence ID" value="XM_068511007.1"/>
</dbReference>
<evidence type="ECO:0008006" key="3">
    <source>
        <dbReference type="Google" id="ProtNLM"/>
    </source>
</evidence>
<dbReference type="AlphaFoldDB" id="A0A1J4JFQ5"/>
<dbReference type="GeneID" id="94845711"/>
<keyword evidence="2" id="KW-1185">Reference proteome</keyword>
<proteinExistence type="predicted"/>
<reference evidence="1" key="1">
    <citation type="submission" date="2016-10" db="EMBL/GenBank/DDBJ databases">
        <authorList>
            <person name="Benchimol M."/>
            <person name="Almeida L.G."/>
            <person name="Vasconcelos A.T."/>
            <person name="Perreira-Neves A."/>
            <person name="Rosa I.A."/>
            <person name="Tasca T."/>
            <person name="Bogo M.R."/>
            <person name="de Souza W."/>
        </authorList>
    </citation>
    <scope>NUCLEOTIDE SEQUENCE [LARGE SCALE GENOMIC DNA]</scope>
    <source>
        <strain evidence="1">K</strain>
    </source>
</reference>
<dbReference type="EMBL" id="MLAK01001136">
    <property type="protein sequence ID" value="OHS97119.1"/>
    <property type="molecule type" value="Genomic_DNA"/>
</dbReference>
<protein>
    <recommendedName>
        <fullName evidence="3">Importin N-terminal domain-containing protein</fullName>
    </recommendedName>
</protein>
<sequence>MNFDLFRAFVSGTNVEAMTQASEFLKNSLGNPELAKFIISTYSTPEVQNDPLLPRSMAIILFHIVNFVWKNGEIFNQYDKQIILSIRNQIIPLLLNSNPATEQYLLDSVKIILKIEDIAAQDLIDSIYQFLQTNQTIQTFYFAFSIFEAWADIVTLTQKDGVDRLNPFFNIILQIWSQVQQHLQPSALVFKIIEIGSSIFSTLLKKGTTPIQNPIFLNASQFFLQVLTIEANDESISNCIQMKKSILSFFTRLFSLNNEFVAPLQQNFIPQIINIFPQIYQTVVNKDDTRALGALLFMVYGLLVKNCNVFYTSDFVNNVLIPSSKLTSEDLEIFNTSAEQYIGQSFYDYVTSDNHSPREICGRIAAKFITVNPDAIFSFNPANGTPLDLESWLYLIGQGYTNLFDSENSTMNPNLYRQIFSLLQNPNQPIYLIPTILYALKNGVILQNDELLSSVAQASYQILLSSKHPVISVMALELFRTTIISLCEKEIFDQLVNIEVLIQKTLEIAQNIHTDSVAIVLQLLTKYCPETILPYSSQLLSEILSTWFQISNFNQELTEEQETEVDELIHAATLIVDIQEDQTILSQLSNELVKFAFNAMTNYPKSYSIQSIIKLCIILCQKLTTPNEAVISLIPFSANYLFSFEEACYLLHDFAGIYCALMPHLNQEMVQAIIGICNQFLSNPEMEETILGAALVILADIIEVHGVFDLVSKAVEFMLSDVQSMMFIGCVYVLTAALFKSEGQFASQIPPDVLQIWFESANISIFSTPRDVHTCAVGLLFLAKVGIADALQAAYLLLNGEYQKQNHAGDEMDMEMGFEEEDDFMMDDEIDENSLITTAATIPTDSVSHSELFLQITAQTNTINNFDPGFINNLKKLATS</sequence>
<dbReference type="SUPFAM" id="SSF48371">
    <property type="entry name" value="ARM repeat"/>
    <property type="match status" value="1"/>
</dbReference>
<accession>A0A1J4JFQ5</accession>
<dbReference type="InterPro" id="IPR016024">
    <property type="entry name" value="ARM-type_fold"/>
</dbReference>
<dbReference type="VEuPathDB" id="TrichDB:TRFO_36731"/>
<comment type="caution">
    <text evidence="1">The sequence shown here is derived from an EMBL/GenBank/DDBJ whole genome shotgun (WGS) entry which is preliminary data.</text>
</comment>
<evidence type="ECO:0000313" key="1">
    <source>
        <dbReference type="EMBL" id="OHS97119.1"/>
    </source>
</evidence>
<organism evidence="1 2">
    <name type="scientific">Tritrichomonas foetus</name>
    <dbReference type="NCBI Taxonomy" id="1144522"/>
    <lineage>
        <taxon>Eukaryota</taxon>
        <taxon>Metamonada</taxon>
        <taxon>Parabasalia</taxon>
        <taxon>Tritrichomonadida</taxon>
        <taxon>Tritrichomonadidae</taxon>
        <taxon>Tritrichomonas</taxon>
    </lineage>
</organism>
<evidence type="ECO:0000313" key="2">
    <source>
        <dbReference type="Proteomes" id="UP000179807"/>
    </source>
</evidence>
<dbReference type="Gene3D" id="1.25.10.10">
    <property type="entry name" value="Leucine-rich Repeat Variant"/>
    <property type="match status" value="1"/>
</dbReference>
<gene>
    <name evidence="1" type="ORF">TRFO_36731</name>
</gene>